<evidence type="ECO:0000256" key="3">
    <source>
        <dbReference type="ARBA" id="ARBA00023242"/>
    </source>
</evidence>
<feature type="compositionally biased region" description="Basic and acidic residues" evidence="4">
    <location>
        <begin position="147"/>
        <end position="163"/>
    </location>
</feature>
<dbReference type="EMBL" id="CAICTM010000382">
    <property type="protein sequence ID" value="CAB9509283.1"/>
    <property type="molecule type" value="Genomic_DNA"/>
</dbReference>
<comment type="caution">
    <text evidence="6">The sequence shown here is derived from an EMBL/GenBank/DDBJ whole genome shotgun (WGS) entry which is preliminary data.</text>
</comment>
<evidence type="ECO:0000313" key="6">
    <source>
        <dbReference type="EMBL" id="CAB9509283.1"/>
    </source>
</evidence>
<gene>
    <name evidence="6" type="ORF">SEMRO_383_G131220.1</name>
</gene>
<evidence type="ECO:0000256" key="4">
    <source>
        <dbReference type="SAM" id="MobiDB-lite"/>
    </source>
</evidence>
<proteinExistence type="predicted"/>
<dbReference type="GO" id="GO:0005634">
    <property type="term" value="C:nucleus"/>
    <property type="evidence" value="ECO:0007669"/>
    <property type="project" value="UniProtKB-SubCell"/>
</dbReference>
<organism evidence="6 7">
    <name type="scientific">Seminavis robusta</name>
    <dbReference type="NCBI Taxonomy" id="568900"/>
    <lineage>
        <taxon>Eukaryota</taxon>
        <taxon>Sar</taxon>
        <taxon>Stramenopiles</taxon>
        <taxon>Ochrophyta</taxon>
        <taxon>Bacillariophyta</taxon>
        <taxon>Bacillariophyceae</taxon>
        <taxon>Bacillariophycidae</taxon>
        <taxon>Naviculales</taxon>
        <taxon>Naviculaceae</taxon>
        <taxon>Seminavis</taxon>
    </lineage>
</organism>
<dbReference type="PANTHER" id="PTHR10015">
    <property type="entry name" value="HEAT SHOCK TRANSCRIPTION FACTOR"/>
    <property type="match status" value="1"/>
</dbReference>
<dbReference type="InterPro" id="IPR036390">
    <property type="entry name" value="WH_DNA-bd_sf"/>
</dbReference>
<dbReference type="InterPro" id="IPR036388">
    <property type="entry name" value="WH-like_DNA-bd_sf"/>
</dbReference>
<evidence type="ECO:0000259" key="5">
    <source>
        <dbReference type="Pfam" id="PF00447"/>
    </source>
</evidence>
<sequence>MRASTKRSNPSKEDSSVSSSEEKTIPFLRRLTDMLLENEEFISFEPGCHIDKDGKRVLGKIVVHDRVKVESSILPRYFNHSSFASLRRQLNYFAFTRIGKGRQRGATYCNEGVVVLEDILSLKRRSVTNSSAATVAAANAVKKATAKEEAITASKAAKEDKPKNKPNKRMRLTPPASTTTNSKVTIGISDLGTTRNVTQQQTPTCSVVPALTPARVTPVGHLTNQQVPPKRISLDLTSSSTSALTPPQKSVPLLQSVIFNTTHHHNVMEPPKPTPTTVYGDDDILAGCKALLCFSRGIPSR</sequence>
<feature type="region of interest" description="Disordered" evidence="4">
    <location>
        <begin position="147"/>
        <end position="183"/>
    </location>
</feature>
<accession>A0A9N8DUK5</accession>
<dbReference type="AlphaFoldDB" id="A0A9N8DUK5"/>
<name>A0A9N8DUK5_9STRA</name>
<dbReference type="SUPFAM" id="SSF46785">
    <property type="entry name" value="Winged helix' DNA-binding domain"/>
    <property type="match status" value="1"/>
</dbReference>
<dbReference type="GO" id="GO:0043565">
    <property type="term" value="F:sequence-specific DNA binding"/>
    <property type="evidence" value="ECO:0007669"/>
    <property type="project" value="InterPro"/>
</dbReference>
<comment type="subcellular location">
    <subcellularLocation>
        <location evidence="1">Nucleus</location>
    </subcellularLocation>
</comment>
<keyword evidence="2 6" id="KW-0238">DNA-binding</keyword>
<evidence type="ECO:0000256" key="1">
    <source>
        <dbReference type="ARBA" id="ARBA00004123"/>
    </source>
</evidence>
<keyword evidence="3" id="KW-0539">Nucleus</keyword>
<feature type="compositionally biased region" description="Basic and acidic residues" evidence="4">
    <location>
        <begin position="10"/>
        <end position="21"/>
    </location>
</feature>
<dbReference type="PANTHER" id="PTHR10015:SF206">
    <property type="entry name" value="HSF-TYPE DNA-BINDING DOMAIN-CONTAINING PROTEIN"/>
    <property type="match status" value="1"/>
</dbReference>
<dbReference type="Proteomes" id="UP001153069">
    <property type="component" value="Unassembled WGS sequence"/>
</dbReference>
<dbReference type="OrthoDB" id="47830at2759"/>
<dbReference type="GO" id="GO:0003700">
    <property type="term" value="F:DNA-binding transcription factor activity"/>
    <property type="evidence" value="ECO:0007669"/>
    <property type="project" value="InterPro"/>
</dbReference>
<dbReference type="Gene3D" id="1.10.10.10">
    <property type="entry name" value="Winged helix-like DNA-binding domain superfamily/Winged helix DNA-binding domain"/>
    <property type="match status" value="1"/>
</dbReference>
<protein>
    <submittedName>
        <fullName evidence="6">HSF-type DNA-binding</fullName>
    </submittedName>
</protein>
<dbReference type="Pfam" id="PF00447">
    <property type="entry name" value="HSF_DNA-bind"/>
    <property type="match status" value="1"/>
</dbReference>
<evidence type="ECO:0000256" key="2">
    <source>
        <dbReference type="ARBA" id="ARBA00023125"/>
    </source>
</evidence>
<reference evidence="6" key="1">
    <citation type="submission" date="2020-06" db="EMBL/GenBank/DDBJ databases">
        <authorList>
            <consortium name="Plant Systems Biology data submission"/>
        </authorList>
    </citation>
    <scope>NUCLEOTIDE SEQUENCE</scope>
    <source>
        <strain evidence="6">D6</strain>
    </source>
</reference>
<feature type="domain" description="HSF-type DNA-binding" evidence="5">
    <location>
        <begin position="27"/>
        <end position="103"/>
    </location>
</feature>
<feature type="region of interest" description="Disordered" evidence="4">
    <location>
        <begin position="1"/>
        <end position="21"/>
    </location>
</feature>
<evidence type="ECO:0000313" key="7">
    <source>
        <dbReference type="Proteomes" id="UP001153069"/>
    </source>
</evidence>
<keyword evidence="7" id="KW-1185">Reference proteome</keyword>
<dbReference type="InterPro" id="IPR000232">
    <property type="entry name" value="HSF_DNA-bd"/>
</dbReference>